<name>A0AAV4TY93_CAEEX</name>
<protein>
    <submittedName>
        <fullName evidence="1">Uncharacterized protein</fullName>
    </submittedName>
</protein>
<keyword evidence="2" id="KW-1185">Reference proteome</keyword>
<proteinExistence type="predicted"/>
<organism evidence="1 2">
    <name type="scientific">Caerostris extrusa</name>
    <name type="common">Bark spider</name>
    <name type="synonym">Caerostris bankana</name>
    <dbReference type="NCBI Taxonomy" id="172846"/>
    <lineage>
        <taxon>Eukaryota</taxon>
        <taxon>Metazoa</taxon>
        <taxon>Ecdysozoa</taxon>
        <taxon>Arthropoda</taxon>
        <taxon>Chelicerata</taxon>
        <taxon>Arachnida</taxon>
        <taxon>Araneae</taxon>
        <taxon>Araneomorphae</taxon>
        <taxon>Entelegynae</taxon>
        <taxon>Araneoidea</taxon>
        <taxon>Araneidae</taxon>
        <taxon>Caerostris</taxon>
    </lineage>
</organism>
<comment type="caution">
    <text evidence="1">The sequence shown here is derived from an EMBL/GenBank/DDBJ whole genome shotgun (WGS) entry which is preliminary data.</text>
</comment>
<accession>A0AAV4TY93</accession>
<reference evidence="1 2" key="1">
    <citation type="submission" date="2021-06" db="EMBL/GenBank/DDBJ databases">
        <title>Caerostris extrusa draft genome.</title>
        <authorList>
            <person name="Kono N."/>
            <person name="Arakawa K."/>
        </authorList>
    </citation>
    <scope>NUCLEOTIDE SEQUENCE [LARGE SCALE GENOMIC DNA]</scope>
</reference>
<evidence type="ECO:0000313" key="2">
    <source>
        <dbReference type="Proteomes" id="UP001054945"/>
    </source>
</evidence>
<dbReference type="Proteomes" id="UP001054945">
    <property type="component" value="Unassembled WGS sequence"/>
</dbReference>
<dbReference type="AlphaFoldDB" id="A0AAV4TY93"/>
<gene>
    <name evidence="1" type="ORF">CEXT_478901</name>
</gene>
<dbReference type="EMBL" id="BPLR01011943">
    <property type="protein sequence ID" value="GIY50146.1"/>
    <property type="molecule type" value="Genomic_DNA"/>
</dbReference>
<evidence type="ECO:0000313" key="1">
    <source>
        <dbReference type="EMBL" id="GIY50146.1"/>
    </source>
</evidence>
<sequence>MFPSPQAKKKSAKINVQSLFPMPTSDSPSRIRGICLPFFFAIMSTGVASQTEPSAQMEEYFGQLTLRWLSLVFGGGLTDDGMRS</sequence>